<dbReference type="GO" id="GO:0045895">
    <property type="term" value="P:positive regulation of mating-type specific transcription, DNA-templated"/>
    <property type="evidence" value="ECO:0007669"/>
    <property type="project" value="InterPro"/>
</dbReference>
<comment type="caution">
    <text evidence="7">The sequence shown here is derived from an EMBL/GenBank/DDBJ whole genome shotgun (WGS) entry which is preliminary data.</text>
</comment>
<protein>
    <submittedName>
        <fullName evidence="7">Mating-type protein MAT alpha 1-domain-containing protein</fullName>
    </submittedName>
</protein>
<evidence type="ECO:0000256" key="5">
    <source>
        <dbReference type="RuleBase" id="RU003516"/>
    </source>
</evidence>
<dbReference type="Pfam" id="PF04769">
    <property type="entry name" value="MATalpha_HMGbox"/>
    <property type="match status" value="1"/>
</dbReference>
<evidence type="ECO:0000313" key="7">
    <source>
        <dbReference type="EMBL" id="KAK3904981.1"/>
    </source>
</evidence>
<keyword evidence="8" id="KW-1185">Reference proteome</keyword>
<evidence type="ECO:0000256" key="4">
    <source>
        <dbReference type="ARBA" id="ARBA00023242"/>
    </source>
</evidence>
<keyword evidence="3 5" id="KW-0804">Transcription</keyword>
<evidence type="ECO:0000256" key="2">
    <source>
        <dbReference type="ARBA" id="ARBA00023125"/>
    </source>
</evidence>
<proteinExistence type="inferred from homology"/>
<comment type="similarity">
    <text evidence="5">Belongs to the MATALPHA1 family.</text>
</comment>
<dbReference type="EMBL" id="MU855375">
    <property type="protein sequence ID" value="KAK3904981.1"/>
    <property type="molecule type" value="Genomic_DNA"/>
</dbReference>
<keyword evidence="2 5" id="KW-0238">DNA-binding</keyword>
<organism evidence="7 8">
    <name type="scientific">Staphylotrichum tortipilum</name>
    <dbReference type="NCBI Taxonomy" id="2831512"/>
    <lineage>
        <taxon>Eukaryota</taxon>
        <taxon>Fungi</taxon>
        <taxon>Dikarya</taxon>
        <taxon>Ascomycota</taxon>
        <taxon>Pezizomycotina</taxon>
        <taxon>Sordariomycetes</taxon>
        <taxon>Sordariomycetidae</taxon>
        <taxon>Sordariales</taxon>
        <taxon>Chaetomiaceae</taxon>
        <taxon>Staphylotrichum</taxon>
    </lineage>
</organism>
<dbReference type="InterPro" id="IPR006856">
    <property type="entry name" value="MATalpha_HMGbox"/>
</dbReference>
<name>A0AAN6MQ08_9PEZI</name>
<reference evidence="7" key="1">
    <citation type="journal article" date="2023" name="Mol. Phylogenet. Evol.">
        <title>Genome-scale phylogeny and comparative genomics of the fungal order Sordariales.</title>
        <authorList>
            <person name="Hensen N."/>
            <person name="Bonometti L."/>
            <person name="Westerberg I."/>
            <person name="Brannstrom I.O."/>
            <person name="Guillou S."/>
            <person name="Cros-Aarteil S."/>
            <person name="Calhoun S."/>
            <person name="Haridas S."/>
            <person name="Kuo A."/>
            <person name="Mondo S."/>
            <person name="Pangilinan J."/>
            <person name="Riley R."/>
            <person name="LaButti K."/>
            <person name="Andreopoulos B."/>
            <person name="Lipzen A."/>
            <person name="Chen C."/>
            <person name="Yan M."/>
            <person name="Daum C."/>
            <person name="Ng V."/>
            <person name="Clum A."/>
            <person name="Steindorff A."/>
            <person name="Ohm R.A."/>
            <person name="Martin F."/>
            <person name="Silar P."/>
            <person name="Natvig D.O."/>
            <person name="Lalanne C."/>
            <person name="Gautier V."/>
            <person name="Ament-Velasquez S.L."/>
            <person name="Kruys A."/>
            <person name="Hutchinson M.I."/>
            <person name="Powell A.J."/>
            <person name="Barry K."/>
            <person name="Miller A.N."/>
            <person name="Grigoriev I.V."/>
            <person name="Debuchy R."/>
            <person name="Gladieux P."/>
            <person name="Hiltunen Thoren M."/>
            <person name="Johannesson H."/>
        </authorList>
    </citation>
    <scope>NUCLEOTIDE SEQUENCE</scope>
    <source>
        <strain evidence="7">CBS 103.79</strain>
    </source>
</reference>
<keyword evidence="1 5" id="KW-0805">Transcription regulation</keyword>
<dbReference type="GO" id="GO:0008301">
    <property type="term" value="F:DNA binding, bending"/>
    <property type="evidence" value="ECO:0007669"/>
    <property type="project" value="InterPro"/>
</dbReference>
<evidence type="ECO:0000256" key="1">
    <source>
        <dbReference type="ARBA" id="ARBA00023015"/>
    </source>
</evidence>
<dbReference type="Proteomes" id="UP001303889">
    <property type="component" value="Unassembled WGS sequence"/>
</dbReference>
<accession>A0AAN6MQ08</accession>
<evidence type="ECO:0000313" key="8">
    <source>
        <dbReference type="Proteomes" id="UP001303889"/>
    </source>
</evidence>
<dbReference type="AlphaFoldDB" id="A0AAN6MQ08"/>
<dbReference type="PROSITE" id="PS51325">
    <property type="entry name" value="ALPHA_BOX"/>
    <property type="match status" value="1"/>
</dbReference>
<comment type="subcellular location">
    <subcellularLocation>
        <location evidence="5">Nucleus</location>
    </subcellularLocation>
</comment>
<dbReference type="GO" id="GO:0005634">
    <property type="term" value="C:nucleus"/>
    <property type="evidence" value="ECO:0007669"/>
    <property type="project" value="UniProtKB-SubCell"/>
</dbReference>
<feature type="domain" description="Alpha box" evidence="6">
    <location>
        <begin position="38"/>
        <end position="93"/>
    </location>
</feature>
<sequence>MSGIDNILQTFEGLGEGDRETTMKALSTMMRVENERQSPKKKVNGFMGYRAYYSSLFSQLTQKEKSPIMTMLWQQDPFHKEWDFMCAVYSSIREFLSAENISLQDWIHYAIKHLGVVVRENYLAALGWELVELEDGTHRVERSTTRVVQSYLQPMNALGLFMNCLNCGLPVANPLPVIAKLSGLANDVICVNTQLGEAAGKTTNTMDSFRQFAKTNPQLAVSALFQVPTAHPLITQGVAVHQLPDMNALPHHPTEPLYMVPGDDPELDAMLDRILREGGGNLGGQPGLGN</sequence>
<keyword evidence="4 5" id="KW-0539">Nucleus</keyword>
<evidence type="ECO:0000256" key="3">
    <source>
        <dbReference type="ARBA" id="ARBA00023163"/>
    </source>
</evidence>
<gene>
    <name evidence="7" type="ORF">C8A05DRAFT_31191</name>
</gene>
<evidence type="ECO:0000259" key="6">
    <source>
        <dbReference type="PROSITE" id="PS51325"/>
    </source>
</evidence>
<reference evidence="7" key="2">
    <citation type="submission" date="2023-05" db="EMBL/GenBank/DDBJ databases">
        <authorList>
            <consortium name="Lawrence Berkeley National Laboratory"/>
            <person name="Steindorff A."/>
            <person name="Hensen N."/>
            <person name="Bonometti L."/>
            <person name="Westerberg I."/>
            <person name="Brannstrom I.O."/>
            <person name="Guillou S."/>
            <person name="Cros-Aarteil S."/>
            <person name="Calhoun S."/>
            <person name="Haridas S."/>
            <person name="Kuo A."/>
            <person name="Mondo S."/>
            <person name="Pangilinan J."/>
            <person name="Riley R."/>
            <person name="Labutti K."/>
            <person name="Andreopoulos B."/>
            <person name="Lipzen A."/>
            <person name="Chen C."/>
            <person name="Yanf M."/>
            <person name="Daum C."/>
            <person name="Ng V."/>
            <person name="Clum A."/>
            <person name="Ohm R."/>
            <person name="Martin F."/>
            <person name="Silar P."/>
            <person name="Natvig D."/>
            <person name="Lalanne C."/>
            <person name="Gautier V."/>
            <person name="Ament-Velasquez S.L."/>
            <person name="Kruys A."/>
            <person name="Hutchinson M.I."/>
            <person name="Powell A.J."/>
            <person name="Barry K."/>
            <person name="Miller A.N."/>
            <person name="Grigoriev I.V."/>
            <person name="Debuchy R."/>
            <person name="Gladieux P."/>
            <person name="Thoren M.H."/>
            <person name="Johannesson H."/>
        </authorList>
    </citation>
    <scope>NUCLEOTIDE SEQUENCE</scope>
    <source>
        <strain evidence="7">CBS 103.79</strain>
    </source>
</reference>